<reference evidence="1 2" key="1">
    <citation type="journal article" date="2011" name="Int. J. Syst. Evol. Microbiol.">
        <title>Zhongshania antarctica gen. nov., sp. nov. and Zhongshania guokunii sp. nov., gammaproteobacteria respectively isolated from coastal attached (fast) ice and surface seawater of the Antarctic.</title>
        <authorList>
            <person name="Li H.J."/>
            <person name="Zhang X.Y."/>
            <person name="Chen C.X."/>
            <person name="Zhang Y.J."/>
            <person name="Gao Z.M."/>
            <person name="Yu Y."/>
            <person name="Chen X.L."/>
            <person name="Chen B."/>
            <person name="Zhang Y.Z."/>
        </authorList>
    </citation>
    <scope>NUCLEOTIDE SEQUENCE [LARGE SCALE GENOMIC DNA]</scope>
    <source>
        <strain evidence="1 2">ZS6-22T</strain>
    </source>
</reference>
<name>A0ABV3U4E4_9GAMM</name>
<gene>
    <name evidence="1" type="ORF">AB4876_06610</name>
</gene>
<proteinExistence type="predicted"/>
<sequence>MHIETMQEMVEWSAAYHQSFAGYLQDSVASSSDERAKMLSDYIADHERSLAKVLFAFKPTESDAALGTWCAEFLNDQPLPNTEKTDVRWAQMSADEMFAEVSAIHAQLIDLYRFLLSRCIATPAAEMLEQLIDIEEHEIKLMAQSANRLHEM</sequence>
<protein>
    <recommendedName>
        <fullName evidence="3">ATPase</fullName>
    </recommendedName>
</protein>
<accession>A0ABV3U4E4</accession>
<evidence type="ECO:0000313" key="2">
    <source>
        <dbReference type="Proteomes" id="UP001557485"/>
    </source>
</evidence>
<organism evidence="1 2">
    <name type="scientific">Zhongshania guokunii</name>
    <dbReference type="NCBI Taxonomy" id="641783"/>
    <lineage>
        <taxon>Bacteria</taxon>
        <taxon>Pseudomonadati</taxon>
        <taxon>Pseudomonadota</taxon>
        <taxon>Gammaproteobacteria</taxon>
        <taxon>Cellvibrionales</taxon>
        <taxon>Spongiibacteraceae</taxon>
        <taxon>Zhongshania</taxon>
    </lineage>
</organism>
<dbReference type="RefSeq" id="WP_368380860.1">
    <property type="nucleotide sequence ID" value="NZ_JBFRYA010000004.1"/>
</dbReference>
<evidence type="ECO:0008006" key="3">
    <source>
        <dbReference type="Google" id="ProtNLM"/>
    </source>
</evidence>
<keyword evidence="2" id="KW-1185">Reference proteome</keyword>
<dbReference type="EMBL" id="JBFRYA010000004">
    <property type="protein sequence ID" value="MEX1668575.1"/>
    <property type="molecule type" value="Genomic_DNA"/>
</dbReference>
<dbReference type="Proteomes" id="UP001557485">
    <property type="component" value="Unassembled WGS sequence"/>
</dbReference>
<comment type="caution">
    <text evidence="1">The sequence shown here is derived from an EMBL/GenBank/DDBJ whole genome shotgun (WGS) entry which is preliminary data.</text>
</comment>
<evidence type="ECO:0000313" key="1">
    <source>
        <dbReference type="EMBL" id="MEX1668575.1"/>
    </source>
</evidence>